<feature type="compositionally biased region" description="Low complexity" evidence="1">
    <location>
        <begin position="485"/>
        <end position="495"/>
    </location>
</feature>
<accession>A9IEU7</accession>
<keyword evidence="4" id="KW-1185">Reference proteome</keyword>
<dbReference type="Proteomes" id="UP000001225">
    <property type="component" value="Chromosome"/>
</dbReference>
<dbReference type="PANTHER" id="PTHR33375">
    <property type="entry name" value="CHROMOSOME-PARTITIONING PROTEIN PARB-RELATED"/>
    <property type="match status" value="1"/>
</dbReference>
<evidence type="ECO:0000256" key="1">
    <source>
        <dbReference type="SAM" id="MobiDB-lite"/>
    </source>
</evidence>
<organism evidence="3 4">
    <name type="scientific">Bordetella petrii (strain ATCC BAA-461 / DSM 12804 / CCUG 43448 / CIP 107267 / Se-1111R)</name>
    <dbReference type="NCBI Taxonomy" id="340100"/>
    <lineage>
        <taxon>Bacteria</taxon>
        <taxon>Pseudomonadati</taxon>
        <taxon>Pseudomonadota</taxon>
        <taxon>Betaproteobacteria</taxon>
        <taxon>Burkholderiales</taxon>
        <taxon>Alcaligenaceae</taxon>
        <taxon>Bordetella</taxon>
    </lineage>
</organism>
<dbReference type="SUPFAM" id="SSF109709">
    <property type="entry name" value="KorB DNA-binding domain-like"/>
    <property type="match status" value="1"/>
</dbReference>
<dbReference type="KEGG" id="bpt:Bpet4557"/>
<feature type="region of interest" description="Disordered" evidence="1">
    <location>
        <begin position="468"/>
        <end position="495"/>
    </location>
</feature>
<evidence type="ECO:0000259" key="2">
    <source>
        <dbReference type="SMART" id="SM00470"/>
    </source>
</evidence>
<proteinExistence type="predicted"/>
<dbReference type="Gene3D" id="1.10.10.2830">
    <property type="match status" value="1"/>
</dbReference>
<dbReference type="STRING" id="94624.Bpet4557"/>
<dbReference type="SUPFAM" id="SSF110849">
    <property type="entry name" value="ParB/Sulfiredoxin"/>
    <property type="match status" value="1"/>
</dbReference>
<dbReference type="InterPro" id="IPR036086">
    <property type="entry name" value="ParB/Sulfiredoxin_sf"/>
</dbReference>
<dbReference type="Gene3D" id="3.90.1530.30">
    <property type="match status" value="1"/>
</dbReference>
<dbReference type="EMBL" id="AM902716">
    <property type="protein sequence ID" value="CAP44908.1"/>
    <property type="molecule type" value="Genomic_DNA"/>
</dbReference>
<dbReference type="InterPro" id="IPR050336">
    <property type="entry name" value="Chromosome_partition/occlusion"/>
</dbReference>
<dbReference type="GO" id="GO:0005694">
    <property type="term" value="C:chromosome"/>
    <property type="evidence" value="ECO:0007669"/>
    <property type="project" value="TreeGrafter"/>
</dbReference>
<feature type="domain" description="ParB-like N-terminal" evidence="2">
    <location>
        <begin position="88"/>
        <end position="182"/>
    </location>
</feature>
<evidence type="ECO:0000313" key="4">
    <source>
        <dbReference type="Proteomes" id="UP000001225"/>
    </source>
</evidence>
<protein>
    <submittedName>
        <fullName evidence="3">ParB-like nuclease</fullName>
    </submittedName>
</protein>
<dbReference type="SMART" id="SM00470">
    <property type="entry name" value="ParB"/>
    <property type="match status" value="1"/>
</dbReference>
<dbReference type="eggNOG" id="COG1475">
    <property type="taxonomic scope" value="Bacteria"/>
</dbReference>
<reference evidence="3 4" key="1">
    <citation type="journal article" date="2008" name="BMC Genomics">
        <title>The missing link: Bordetella petrii is endowed with both the metabolic versatility of environmental bacteria and virulence traits of pathogenic Bordetellae.</title>
        <authorList>
            <person name="Gross R."/>
            <person name="Guzman C.A."/>
            <person name="Sebaihia M."/>
            <person name="Martins Dos Santos V.A."/>
            <person name="Pieper D.H."/>
            <person name="Koebnik R."/>
            <person name="Lechner M."/>
            <person name="Bartels D."/>
            <person name="Buhrmester J."/>
            <person name="Choudhuri J.V."/>
            <person name="Ebensen T."/>
            <person name="Gaigalat L."/>
            <person name="Herrmann S."/>
            <person name="Khachane A.N."/>
            <person name="Larisch C."/>
            <person name="Link S."/>
            <person name="Linke B."/>
            <person name="Meyer F."/>
            <person name="Mormann S."/>
            <person name="Nakunst D."/>
            <person name="Rueckert C."/>
            <person name="Schneiker-Bekel S."/>
            <person name="Schulze K."/>
            <person name="Vorhoelter F.J."/>
            <person name="Yevsa T."/>
            <person name="Engle J.T."/>
            <person name="Goldman W.E."/>
            <person name="Puehler A."/>
            <person name="Goebel U.B."/>
            <person name="Goesmann A."/>
            <person name="Bloecker H."/>
            <person name="Kaiser O."/>
            <person name="Martinez-Arias R."/>
        </authorList>
    </citation>
    <scope>NUCLEOTIDE SEQUENCE [LARGE SCALE GENOMIC DNA]</scope>
    <source>
        <strain evidence="4">ATCC BAA-461 / DSM 12804 / CCUG 43448 / CIP 107267 / Se-1111R</strain>
    </source>
</reference>
<dbReference type="AlphaFoldDB" id="A9IEU7"/>
<dbReference type="CDD" id="cd16406">
    <property type="entry name" value="ParB_N_like"/>
    <property type="match status" value="1"/>
</dbReference>
<dbReference type="InterPro" id="IPR003115">
    <property type="entry name" value="ParB_N"/>
</dbReference>
<dbReference type="GO" id="GO:0007059">
    <property type="term" value="P:chromosome segregation"/>
    <property type="evidence" value="ECO:0007669"/>
    <property type="project" value="TreeGrafter"/>
</dbReference>
<gene>
    <name evidence="3" type="ordered locus">Bpet4557</name>
</gene>
<dbReference type="Pfam" id="PF02195">
    <property type="entry name" value="ParB_N"/>
    <property type="match status" value="1"/>
</dbReference>
<dbReference type="PANTHER" id="PTHR33375:SF7">
    <property type="entry name" value="CHROMOSOME 2-PARTITIONING PROTEIN PARB-RELATED"/>
    <property type="match status" value="1"/>
</dbReference>
<name>A9IEU7_BORPD</name>
<evidence type="ECO:0000313" key="3">
    <source>
        <dbReference type="EMBL" id="CAP44908.1"/>
    </source>
</evidence>
<sequence length="703" mass="76452">MPRGGHGHEGPLRPYVPRWELTPGLLLRKERIMNTTIFSETTAVQAVSDKVSQDAAQQAHTVLDHVQAAVQTDEGVSPQPQAPAAELRFIALSRLRLSQRNVRKTAGPVDALADSIERVGLLQNLIVVPHADGKTFDVVAGARRWAALRLLAKKKRMAREQTIPCLVVPDARAITVSLTENVQREAMHPADQFEAFLAMVNEGRPIEDIAADFGVTPLVVQRRLKLARISPRLMAAYRQGDVTLEQLMVLTLTEDHKAQDAAYFDAPPYEREPYALRRRLTQGDVDAARSPLAHFVGVDAYTAAGGGIRRDLFAQDGDGVYLTDADLLARLAADKLEALAADVRAEGWKWVEAVAVFGYSELAAFRRAPQIERQPTARQAKRLAKLQARQAAIEQALHAAEDAEDEDAAATLYEEGDRVGEALDALYADLLAYAPETMAASGAVVTLDHDGQVLVHRGLLRPEDAKAIESPSHAKHPSSGDGEPDSQSDAADAPPAKTLSERLVRNLSAHRTAALQATLAKKPEVALAALVHRLALTVFYHGGDSLLQIAAQPQDGLTHHAPELAESKAAGEFAALRTAWRERLPAREDELFDAVRQMKRADVLALLAVCVAGTVDAVVRSEHDTHADALAQAVALDMSTYWQPTAQAYFNHVSKPHILAGLQTFKPSEVNRVGGYKKPQMAAEAERYATAAAWLPDMLRTSV</sequence>